<organism evidence="1 2">
    <name type="scientific">Citrus x changshan-huyou</name>
    <dbReference type="NCBI Taxonomy" id="2935761"/>
    <lineage>
        <taxon>Eukaryota</taxon>
        <taxon>Viridiplantae</taxon>
        <taxon>Streptophyta</taxon>
        <taxon>Embryophyta</taxon>
        <taxon>Tracheophyta</taxon>
        <taxon>Spermatophyta</taxon>
        <taxon>Magnoliopsida</taxon>
        <taxon>eudicotyledons</taxon>
        <taxon>Gunneridae</taxon>
        <taxon>Pentapetalae</taxon>
        <taxon>rosids</taxon>
        <taxon>malvids</taxon>
        <taxon>Sapindales</taxon>
        <taxon>Rutaceae</taxon>
        <taxon>Aurantioideae</taxon>
        <taxon>Citrus</taxon>
    </lineage>
</organism>
<evidence type="ECO:0000313" key="1">
    <source>
        <dbReference type="EMBL" id="KAK9198059.1"/>
    </source>
</evidence>
<dbReference type="AlphaFoldDB" id="A0AAP0M4N7"/>
<keyword evidence="2" id="KW-1185">Reference proteome</keyword>
<comment type="caution">
    <text evidence="1">The sequence shown here is derived from an EMBL/GenBank/DDBJ whole genome shotgun (WGS) entry which is preliminary data.</text>
</comment>
<dbReference type="Proteomes" id="UP001428341">
    <property type="component" value="Unassembled WGS sequence"/>
</dbReference>
<dbReference type="EMBL" id="JBCGBO010000005">
    <property type="protein sequence ID" value="KAK9198059.1"/>
    <property type="molecule type" value="Genomic_DNA"/>
</dbReference>
<gene>
    <name evidence="1" type="ORF">WN944_013242</name>
</gene>
<sequence length="92" mass="10283">MQLSLRDVEHDEQNEGDNDVRFEHEQGQIVIGLFDAGLDAIDLFDLGLFGGEFSWVFAFHGLEFLGGFVDGGFKGFIRAGSVNEKSWKLICK</sequence>
<reference evidence="1 2" key="1">
    <citation type="submission" date="2024-05" db="EMBL/GenBank/DDBJ databases">
        <title>Haplotype-resolved chromosome-level genome assembly of Huyou (Citrus changshanensis).</title>
        <authorList>
            <person name="Miao C."/>
            <person name="Chen W."/>
            <person name="Wu Y."/>
            <person name="Wang L."/>
            <person name="Zhao S."/>
            <person name="Grierson D."/>
            <person name="Xu C."/>
            <person name="Chen K."/>
        </authorList>
    </citation>
    <scope>NUCLEOTIDE SEQUENCE [LARGE SCALE GENOMIC DNA]</scope>
    <source>
        <strain evidence="1">01-14</strain>
        <tissue evidence="1">Leaf</tissue>
    </source>
</reference>
<protein>
    <submittedName>
        <fullName evidence="1">Uncharacterized protein</fullName>
    </submittedName>
</protein>
<accession>A0AAP0M4N7</accession>
<evidence type="ECO:0000313" key="2">
    <source>
        <dbReference type="Proteomes" id="UP001428341"/>
    </source>
</evidence>
<name>A0AAP0M4N7_9ROSI</name>
<proteinExistence type="predicted"/>